<organism evidence="1 2">
    <name type="scientific">Marinoscillum furvescens DSM 4134</name>
    <dbReference type="NCBI Taxonomy" id="1122208"/>
    <lineage>
        <taxon>Bacteria</taxon>
        <taxon>Pseudomonadati</taxon>
        <taxon>Bacteroidota</taxon>
        <taxon>Cytophagia</taxon>
        <taxon>Cytophagales</taxon>
        <taxon>Reichenbachiellaceae</taxon>
        <taxon>Marinoscillum</taxon>
    </lineage>
</organism>
<reference evidence="1 2" key="1">
    <citation type="submission" date="2018-07" db="EMBL/GenBank/DDBJ databases">
        <title>Genomic Encyclopedia of Type Strains, Phase IV (KMG-IV): sequencing the most valuable type-strain genomes for metagenomic binning, comparative biology and taxonomic classification.</title>
        <authorList>
            <person name="Goeker M."/>
        </authorList>
    </citation>
    <scope>NUCLEOTIDE SEQUENCE [LARGE SCALE GENOMIC DNA]</scope>
    <source>
        <strain evidence="1 2">DSM 4134</strain>
    </source>
</reference>
<sequence length="438" mass="48077">MTLGSIILFTSCNERDEKNDEEINEPLTAEENKKLMQEAGVEFVNEMTTMQQQAGVGAMTSLGVIMDEDDDEPSGGRIQGANSVVRLSKAIVGLAHGKVSTVEFGQASAQLNDEDDDEFTSLEELFNENTGTYDWDASLSDWEYTDNSSTELIFNYPSEHDGTSNNATLTLSNYSSVRVANPIDEEYEGDLPTSLDVSLAVDGSVAMTYGFTVKYGDDGVPTKADTEMTMGDFAIAVGMTNTNSLIGASVSFRNGTKTLIGVSSEAKGDFSDTAIEKADDTEDPTEVLTEANFEFIFMDLKLAGNMDFVPLYNEVADLETSYNSYDTIPRADLEANAETIETALNTHTTLTASYVSTEKKAADVEWYTYIDTWEDGSNKEEDVELGARMVFEDESKVDVEDFLETGFESLESAINNLLDQISEDLDDDIDHIDFDDLD</sequence>
<protein>
    <submittedName>
        <fullName evidence="1">Uncharacterized protein</fullName>
    </submittedName>
</protein>
<evidence type="ECO:0000313" key="2">
    <source>
        <dbReference type="Proteomes" id="UP000256779"/>
    </source>
</evidence>
<dbReference type="Proteomes" id="UP000256779">
    <property type="component" value="Unassembled WGS sequence"/>
</dbReference>
<dbReference type="EMBL" id="QREG01000014">
    <property type="protein sequence ID" value="RED96583.1"/>
    <property type="molecule type" value="Genomic_DNA"/>
</dbReference>
<evidence type="ECO:0000313" key="1">
    <source>
        <dbReference type="EMBL" id="RED96583.1"/>
    </source>
</evidence>
<gene>
    <name evidence="1" type="ORF">C7460_11441</name>
</gene>
<comment type="caution">
    <text evidence="1">The sequence shown here is derived from an EMBL/GenBank/DDBJ whole genome shotgun (WGS) entry which is preliminary data.</text>
</comment>
<proteinExistence type="predicted"/>
<name>A0A3D9L0N3_MARFU</name>
<keyword evidence="2" id="KW-1185">Reference proteome</keyword>
<accession>A0A3D9L0N3</accession>
<dbReference type="AlphaFoldDB" id="A0A3D9L0N3"/>